<evidence type="ECO:0000313" key="2">
    <source>
        <dbReference type="WBParaSite" id="PTRK_0000455900.1"/>
    </source>
</evidence>
<protein>
    <submittedName>
        <fullName evidence="2">Chaperone protein DnaK</fullName>
    </submittedName>
</protein>
<name>A0A0N4ZAQ2_PARTI</name>
<sequence length="269" mass="27490">VGAQAGRAGDHGALAADEERVGLVAAAAVHEDAFLAQLGQVLQVAHVQRGVDGDARVQAAEAVVLGGVGHVVPGRERFQLDPRRPGGRVAAFLAGGLQLLAGGGQLFPGLGGIVGVQAGLLEGVLVVVEHHGRAVEGHRHQLAVGRRVVAGHGADEFLRIDRVADFLGHLLHRLDGALGVHHGGGAHFEDLQDVGRVAGAERGDAGVHGFTVVALVNCLDLVVGVLLVEFVDEAVHAVAQGAFHRVPELDLGGGMRGGACESRHDGGKS</sequence>
<dbReference type="Proteomes" id="UP000038045">
    <property type="component" value="Unplaced"/>
</dbReference>
<organism evidence="1 2">
    <name type="scientific">Parastrongyloides trichosuri</name>
    <name type="common">Possum-specific nematode worm</name>
    <dbReference type="NCBI Taxonomy" id="131310"/>
    <lineage>
        <taxon>Eukaryota</taxon>
        <taxon>Metazoa</taxon>
        <taxon>Ecdysozoa</taxon>
        <taxon>Nematoda</taxon>
        <taxon>Chromadorea</taxon>
        <taxon>Rhabditida</taxon>
        <taxon>Tylenchina</taxon>
        <taxon>Panagrolaimomorpha</taxon>
        <taxon>Strongyloidoidea</taxon>
        <taxon>Strongyloididae</taxon>
        <taxon>Parastrongyloides</taxon>
    </lineage>
</organism>
<proteinExistence type="predicted"/>
<dbReference type="AlphaFoldDB" id="A0A0N4ZAQ2"/>
<reference evidence="2" key="1">
    <citation type="submission" date="2017-02" db="UniProtKB">
        <authorList>
            <consortium name="WormBaseParasite"/>
        </authorList>
    </citation>
    <scope>IDENTIFICATION</scope>
</reference>
<keyword evidence="1" id="KW-1185">Reference proteome</keyword>
<accession>A0A0N4ZAQ2</accession>
<dbReference type="WBParaSite" id="PTRK_0000455900.1">
    <property type="protein sequence ID" value="PTRK_0000455900.1"/>
    <property type="gene ID" value="PTRK_0000455900"/>
</dbReference>
<evidence type="ECO:0000313" key="1">
    <source>
        <dbReference type="Proteomes" id="UP000038045"/>
    </source>
</evidence>